<dbReference type="InterPro" id="IPR012675">
    <property type="entry name" value="Beta-grasp_dom_sf"/>
</dbReference>
<keyword evidence="2" id="KW-0001">2Fe-2S</keyword>
<dbReference type="Pfam" id="PF00111">
    <property type="entry name" value="Fer2"/>
    <property type="match status" value="1"/>
</dbReference>
<dbReference type="CDD" id="cd06185">
    <property type="entry name" value="PDR_like"/>
    <property type="match status" value="1"/>
</dbReference>
<dbReference type="InterPro" id="IPR039261">
    <property type="entry name" value="FNR_nucleotide-bd"/>
</dbReference>
<dbReference type="InterPro" id="IPR001041">
    <property type="entry name" value="2Fe-2S_ferredoxin-type"/>
</dbReference>
<accession>A0ABM5WR99</accession>
<dbReference type="RefSeq" id="WP_058379933.1">
    <property type="nucleotide sequence ID" value="NZ_CP013480.3"/>
</dbReference>
<dbReference type="SUPFAM" id="SSF54292">
    <property type="entry name" value="2Fe-2S ferredoxin-like"/>
    <property type="match status" value="1"/>
</dbReference>
<organism evidence="9 10">
    <name type="scientific">Pandoraea norimbergensis</name>
    <dbReference type="NCBI Taxonomy" id="93219"/>
    <lineage>
        <taxon>Bacteria</taxon>
        <taxon>Pseudomonadati</taxon>
        <taxon>Pseudomonadota</taxon>
        <taxon>Betaproteobacteria</taxon>
        <taxon>Burkholderiales</taxon>
        <taxon>Burkholderiaceae</taxon>
        <taxon>Pandoraea</taxon>
    </lineage>
</organism>
<sequence>MSDFTDTLIVNVVRRAQETAAVAVFELRTPDDSALPPFTAGAHIELFLRDGLSRCYSLLNDPGERHRYVIGVNRDAASRGGSAFVHEHLHEGAALRISAPRNHFPLDETAAHSGHTVLVAGGIGVTPLLSMAARLEAMQRPWTLHYCARSRETAAFAEHLEGSAFAHGCVEWHFDRAPGQGSLDLGRLIDEAPAGTHLYCCGPSPMLKAFEAEVARRADCHGHVEYFAGAGAPEVLEGSADQYDVVLAKSGKIVVVKPGQTMLDALLDAGVDAPYSCREGVCGTCEVAVLEGTPEHRDLVLSQDERASGRTVMICCSGCRGDRLVLDL</sequence>
<dbReference type="PANTHER" id="PTHR47354">
    <property type="entry name" value="NADH OXIDOREDUCTASE HCR"/>
    <property type="match status" value="1"/>
</dbReference>
<keyword evidence="4" id="KW-0560">Oxidoreductase</keyword>
<dbReference type="EMBL" id="CP013480">
    <property type="protein sequence ID" value="ALS63078.1"/>
    <property type="molecule type" value="Genomic_DNA"/>
</dbReference>
<dbReference type="PROSITE" id="PS00197">
    <property type="entry name" value="2FE2S_FER_1"/>
    <property type="match status" value="1"/>
</dbReference>
<protein>
    <recommendedName>
        <fullName evidence="11">Ferredoxin</fullName>
    </recommendedName>
</protein>
<evidence type="ECO:0000256" key="6">
    <source>
        <dbReference type="ARBA" id="ARBA00023014"/>
    </source>
</evidence>
<dbReference type="PROSITE" id="PS51085">
    <property type="entry name" value="2FE2S_FER_2"/>
    <property type="match status" value="1"/>
</dbReference>
<evidence type="ECO:0000256" key="2">
    <source>
        <dbReference type="ARBA" id="ARBA00022714"/>
    </source>
</evidence>
<dbReference type="PROSITE" id="PS51384">
    <property type="entry name" value="FAD_FR"/>
    <property type="match status" value="1"/>
</dbReference>
<dbReference type="Gene3D" id="2.40.30.10">
    <property type="entry name" value="Translation factors"/>
    <property type="match status" value="1"/>
</dbReference>
<evidence type="ECO:0000259" key="7">
    <source>
        <dbReference type="PROSITE" id="PS51085"/>
    </source>
</evidence>
<reference evidence="10" key="1">
    <citation type="submission" date="2015-12" db="EMBL/GenBank/DDBJ databases">
        <title>Complete genome sequence of Pandoraea norimbergensis DSM 11628.</title>
        <authorList>
            <person name="Ee R."/>
            <person name="Lim Y.-L."/>
            <person name="Yong D."/>
            <person name="Yin W.-F."/>
            <person name="Chan K.-G."/>
        </authorList>
    </citation>
    <scope>NUCLEOTIDE SEQUENCE [LARGE SCALE GENOMIC DNA]</scope>
    <source>
        <strain evidence="10">DSM 11628</strain>
    </source>
</reference>
<dbReference type="Gene3D" id="3.10.20.30">
    <property type="match status" value="1"/>
</dbReference>
<dbReference type="Gene3D" id="3.40.50.80">
    <property type="entry name" value="Nucleotide-binding domain of ferredoxin-NADP reductase (FNR) module"/>
    <property type="match status" value="1"/>
</dbReference>
<dbReference type="InterPro" id="IPR001433">
    <property type="entry name" value="OxRdtase_FAD/NAD-bd"/>
</dbReference>
<keyword evidence="1" id="KW-0285">Flavoprotein</keyword>
<dbReference type="InterPro" id="IPR017927">
    <property type="entry name" value="FAD-bd_FR_type"/>
</dbReference>
<dbReference type="InterPro" id="IPR017938">
    <property type="entry name" value="Riboflavin_synthase-like_b-brl"/>
</dbReference>
<dbReference type="CDD" id="cd00207">
    <property type="entry name" value="fer2"/>
    <property type="match status" value="1"/>
</dbReference>
<dbReference type="PRINTS" id="PR00409">
    <property type="entry name" value="PHDIOXRDTASE"/>
</dbReference>
<evidence type="ECO:0000313" key="10">
    <source>
        <dbReference type="Proteomes" id="UP000060277"/>
    </source>
</evidence>
<dbReference type="SUPFAM" id="SSF52343">
    <property type="entry name" value="Ferredoxin reductase-like, C-terminal NADP-linked domain"/>
    <property type="match status" value="1"/>
</dbReference>
<keyword evidence="3" id="KW-0479">Metal-binding</keyword>
<evidence type="ECO:0000256" key="5">
    <source>
        <dbReference type="ARBA" id="ARBA00023004"/>
    </source>
</evidence>
<keyword evidence="6" id="KW-0411">Iron-sulfur</keyword>
<evidence type="ECO:0000313" key="9">
    <source>
        <dbReference type="EMBL" id="ALS63078.1"/>
    </source>
</evidence>
<dbReference type="InterPro" id="IPR050415">
    <property type="entry name" value="MRET"/>
</dbReference>
<evidence type="ECO:0008006" key="11">
    <source>
        <dbReference type="Google" id="ProtNLM"/>
    </source>
</evidence>
<keyword evidence="5" id="KW-0408">Iron</keyword>
<evidence type="ECO:0000256" key="4">
    <source>
        <dbReference type="ARBA" id="ARBA00023002"/>
    </source>
</evidence>
<gene>
    <name evidence="9" type="ORF">AT302_05955</name>
</gene>
<feature type="domain" description="2Fe-2S ferredoxin-type" evidence="7">
    <location>
        <begin position="243"/>
        <end position="328"/>
    </location>
</feature>
<name>A0ABM5WR99_9BURK</name>
<evidence type="ECO:0000259" key="8">
    <source>
        <dbReference type="PROSITE" id="PS51384"/>
    </source>
</evidence>
<dbReference type="PANTHER" id="PTHR47354:SF1">
    <property type="entry name" value="CARNITINE MONOOXYGENASE REDUCTASE SUBUNIT"/>
    <property type="match status" value="1"/>
</dbReference>
<dbReference type="Proteomes" id="UP000060277">
    <property type="component" value="Chromosome"/>
</dbReference>
<proteinExistence type="predicted"/>
<dbReference type="Pfam" id="PF00175">
    <property type="entry name" value="NAD_binding_1"/>
    <property type="match status" value="1"/>
</dbReference>
<dbReference type="InterPro" id="IPR036010">
    <property type="entry name" value="2Fe-2S_ferredoxin-like_sf"/>
</dbReference>
<evidence type="ECO:0000256" key="1">
    <source>
        <dbReference type="ARBA" id="ARBA00022630"/>
    </source>
</evidence>
<evidence type="ECO:0000256" key="3">
    <source>
        <dbReference type="ARBA" id="ARBA00022723"/>
    </source>
</evidence>
<dbReference type="SUPFAM" id="SSF63380">
    <property type="entry name" value="Riboflavin synthase domain-like"/>
    <property type="match status" value="1"/>
</dbReference>
<keyword evidence="10" id="KW-1185">Reference proteome</keyword>
<feature type="domain" description="FAD-binding FR-type" evidence="8">
    <location>
        <begin position="5"/>
        <end position="107"/>
    </location>
</feature>
<dbReference type="InterPro" id="IPR006058">
    <property type="entry name" value="2Fe2S_fd_BS"/>
</dbReference>